<name>A0A098C3C5_9BACT</name>
<evidence type="ECO:0000259" key="7">
    <source>
        <dbReference type="Pfam" id="PF07980"/>
    </source>
</evidence>
<comment type="subcellular location">
    <subcellularLocation>
        <location evidence="1">Cell outer membrane</location>
    </subcellularLocation>
</comment>
<reference evidence="9 10" key="1">
    <citation type="submission" date="2014-08" db="EMBL/GenBank/DDBJ databases">
        <authorList>
            <person name="Wibberg D."/>
        </authorList>
    </citation>
    <scope>NUCLEOTIDE SEQUENCE [LARGE SCALE GENOMIC DNA]</scope>
    <source>
        <strain evidence="10">ING2-E5B</strain>
    </source>
</reference>
<accession>A0A098C3C5</accession>
<comment type="similarity">
    <text evidence="2">Belongs to the SusD family.</text>
</comment>
<feature type="domain" description="SusD-like N-terminal" evidence="8">
    <location>
        <begin position="105"/>
        <end position="217"/>
    </location>
</feature>
<dbReference type="EMBL" id="LN515532">
    <property type="protein sequence ID" value="CEA16913.1"/>
    <property type="molecule type" value="Genomic_DNA"/>
</dbReference>
<evidence type="ECO:0000313" key="9">
    <source>
        <dbReference type="EMBL" id="CEA16913.1"/>
    </source>
</evidence>
<dbReference type="STRING" id="1562970.ING2E5B_2185"/>
<organism evidence="9 10">
    <name type="scientific">Fermentimonas caenicola</name>
    <dbReference type="NCBI Taxonomy" id="1562970"/>
    <lineage>
        <taxon>Bacteria</taxon>
        <taxon>Pseudomonadati</taxon>
        <taxon>Bacteroidota</taxon>
        <taxon>Bacteroidia</taxon>
        <taxon>Bacteroidales</taxon>
        <taxon>Dysgonomonadaceae</taxon>
        <taxon>Fermentimonas</taxon>
    </lineage>
</organism>
<dbReference type="PROSITE" id="PS51257">
    <property type="entry name" value="PROKAR_LIPOPROTEIN"/>
    <property type="match status" value="1"/>
</dbReference>
<sequence>MQRINKLLLFVAITIGMISCEDFLNRPDKANYTLSDFYQNDEQCFQAVNPLYTVPWFDFFRGWLRVGDCQSGNYFMDGNGFWMLTPNEDMEEVKSMSASLWAVNARANTVLENINLYAGSGTTEAGRNAAKGEALVWKAMAYFYMVRIYGAVPIVHNNTELLATGEYNGLYRAKIDNVYDYIVMTLEKAIEWLPEKAHQPGRIDRYSAYGLLAKVYLAKSGYGQSGTRNQDDLDKAKEYARKVVRESGRILEPVYADIFRGSRNVSDESLIAWRWVVAGETYWTASNDLQADLVSSAFSEFSGWGSWSGPSLDLQEAFGEKFDGSTLSGAISPNRQNTDRRRKATMMMYGDVYEYFWRDHPTKEGVDGQPVSFPNGFDFAKFYGQVVGDFNSSTGANCVKHIVGNNADHLAEFGVPMMDRKSNLATHILRLGDVYLVYAEAILGNNASTSDPEALYAFNEIRKRAGVPEKTSITFDDLFKERRLELAFEGDFWYDFVRLSYYKPDEALARLNAQNRKNYTGLSTYYLDEGWKTWGQGGENSYPKDDNGKPSPRINAEQPDGKPYTIDKFTLPFPSTDLAMNPNLAKDPVDYDLSQYSYE</sequence>
<dbReference type="HOGENOM" id="CLU_015553_1_3_10"/>
<evidence type="ECO:0000256" key="1">
    <source>
        <dbReference type="ARBA" id="ARBA00004442"/>
    </source>
</evidence>
<dbReference type="Pfam" id="PF14322">
    <property type="entry name" value="SusD-like_3"/>
    <property type="match status" value="1"/>
</dbReference>
<evidence type="ECO:0000313" key="10">
    <source>
        <dbReference type="Proteomes" id="UP000032417"/>
    </source>
</evidence>
<feature type="domain" description="RagB/SusD" evidence="7">
    <location>
        <begin position="302"/>
        <end position="586"/>
    </location>
</feature>
<evidence type="ECO:0000256" key="5">
    <source>
        <dbReference type="ARBA" id="ARBA00023237"/>
    </source>
</evidence>
<keyword evidence="10" id="KW-1185">Reference proteome</keyword>
<keyword evidence="4" id="KW-0472">Membrane</keyword>
<dbReference type="Gene3D" id="1.25.40.390">
    <property type="match status" value="1"/>
</dbReference>
<evidence type="ECO:0000256" key="6">
    <source>
        <dbReference type="SAM" id="MobiDB-lite"/>
    </source>
</evidence>
<dbReference type="KEGG" id="pbt:ING2E5B_2185"/>
<gene>
    <name evidence="9" type="ORF">ING2E5B_2185</name>
</gene>
<dbReference type="InterPro" id="IPR012944">
    <property type="entry name" value="SusD_RagB_dom"/>
</dbReference>
<dbReference type="InterPro" id="IPR033985">
    <property type="entry name" value="SusD-like_N"/>
</dbReference>
<dbReference type="Pfam" id="PF07980">
    <property type="entry name" value="SusD_RagB"/>
    <property type="match status" value="1"/>
</dbReference>
<dbReference type="Proteomes" id="UP000032417">
    <property type="component" value="Chromosome 1"/>
</dbReference>
<keyword evidence="5" id="KW-0998">Cell outer membrane</keyword>
<dbReference type="AlphaFoldDB" id="A0A098C3C5"/>
<evidence type="ECO:0000256" key="4">
    <source>
        <dbReference type="ARBA" id="ARBA00023136"/>
    </source>
</evidence>
<dbReference type="SUPFAM" id="SSF48452">
    <property type="entry name" value="TPR-like"/>
    <property type="match status" value="1"/>
</dbReference>
<feature type="region of interest" description="Disordered" evidence="6">
    <location>
        <begin position="537"/>
        <end position="564"/>
    </location>
</feature>
<evidence type="ECO:0000256" key="2">
    <source>
        <dbReference type="ARBA" id="ARBA00006275"/>
    </source>
</evidence>
<evidence type="ECO:0000256" key="3">
    <source>
        <dbReference type="ARBA" id="ARBA00022729"/>
    </source>
</evidence>
<protein>
    <submittedName>
        <fullName evidence="9">RagB/SusD domain-containing protein</fullName>
    </submittedName>
</protein>
<dbReference type="OrthoDB" id="1119486at2"/>
<keyword evidence="3" id="KW-0732">Signal</keyword>
<dbReference type="InterPro" id="IPR011990">
    <property type="entry name" value="TPR-like_helical_dom_sf"/>
</dbReference>
<evidence type="ECO:0000259" key="8">
    <source>
        <dbReference type="Pfam" id="PF14322"/>
    </source>
</evidence>
<dbReference type="GO" id="GO:0009279">
    <property type="term" value="C:cell outer membrane"/>
    <property type="evidence" value="ECO:0007669"/>
    <property type="project" value="UniProtKB-SubCell"/>
</dbReference>
<dbReference type="PATRIC" id="fig|1562970.3.peg.2159"/>
<proteinExistence type="inferred from homology"/>